<accession>A0A2T0BBD1</accession>
<evidence type="ECO:0000256" key="3">
    <source>
        <dbReference type="ARBA" id="ARBA00022801"/>
    </source>
</evidence>
<feature type="active site" description="Proton donor" evidence="9">
    <location>
        <position position="204"/>
    </location>
</feature>
<dbReference type="GO" id="GO:0046103">
    <property type="term" value="P:inosine biosynthetic process"/>
    <property type="evidence" value="ECO:0007669"/>
    <property type="project" value="TreeGrafter"/>
</dbReference>
<evidence type="ECO:0000256" key="1">
    <source>
        <dbReference type="ARBA" id="ARBA00012784"/>
    </source>
</evidence>
<dbReference type="RefSeq" id="WP_106010737.1">
    <property type="nucleotide sequence ID" value="NZ_JALCQO010000010.1"/>
</dbReference>
<feature type="binding site" evidence="9">
    <location>
        <position position="18"/>
    </location>
    <ligand>
        <name>substrate</name>
    </ligand>
</feature>
<evidence type="ECO:0000256" key="2">
    <source>
        <dbReference type="ARBA" id="ARBA00022723"/>
    </source>
</evidence>
<reference evidence="11 12" key="1">
    <citation type="submission" date="2018-03" db="EMBL/GenBank/DDBJ databases">
        <title>Genome sequence of Clostridium luticellarii DSM 29923.</title>
        <authorList>
            <person name="Poehlein A."/>
            <person name="Daniel R."/>
        </authorList>
    </citation>
    <scope>NUCLEOTIDE SEQUENCE [LARGE SCALE GENOMIC DNA]</scope>
    <source>
        <strain evidence="11 12">DSM 29923</strain>
    </source>
</reference>
<comment type="function">
    <text evidence="9">Catalyzes the hydrolytic deamination of adenosine and 2-deoxyadenosine.</text>
</comment>
<evidence type="ECO:0000256" key="4">
    <source>
        <dbReference type="ARBA" id="ARBA00022833"/>
    </source>
</evidence>
<dbReference type="InterPro" id="IPR006330">
    <property type="entry name" value="Ado/ade_deaminase"/>
</dbReference>
<comment type="catalytic activity">
    <reaction evidence="8">
        <text>2'-deoxyadenosine + H2O + H(+) = 2'-deoxyinosine + NH4(+)</text>
        <dbReference type="Rhea" id="RHEA:28190"/>
        <dbReference type="ChEBI" id="CHEBI:15377"/>
        <dbReference type="ChEBI" id="CHEBI:15378"/>
        <dbReference type="ChEBI" id="CHEBI:17256"/>
        <dbReference type="ChEBI" id="CHEBI:28938"/>
        <dbReference type="ChEBI" id="CHEBI:28997"/>
        <dbReference type="EC" id="3.5.4.4"/>
    </reaction>
    <physiologicalReaction direction="left-to-right" evidence="8">
        <dbReference type="Rhea" id="RHEA:28191"/>
    </physiologicalReaction>
</comment>
<keyword evidence="12" id="KW-1185">Reference proteome</keyword>
<comment type="catalytic activity">
    <reaction evidence="7">
        <text>adenosine + H2O + H(+) = inosine + NH4(+)</text>
        <dbReference type="Rhea" id="RHEA:24408"/>
        <dbReference type="ChEBI" id="CHEBI:15377"/>
        <dbReference type="ChEBI" id="CHEBI:15378"/>
        <dbReference type="ChEBI" id="CHEBI:16335"/>
        <dbReference type="ChEBI" id="CHEBI:17596"/>
        <dbReference type="ChEBI" id="CHEBI:28938"/>
        <dbReference type="EC" id="3.5.4.4"/>
    </reaction>
    <physiologicalReaction direction="left-to-right" evidence="7">
        <dbReference type="Rhea" id="RHEA:24409"/>
    </physiologicalReaction>
</comment>
<feature type="binding site" evidence="9">
    <location>
        <position position="20"/>
    </location>
    <ligand>
        <name>substrate</name>
    </ligand>
</feature>
<keyword evidence="2 9" id="KW-0479">Metal-binding</keyword>
<dbReference type="SUPFAM" id="SSF51556">
    <property type="entry name" value="Metallo-dependent hydrolases"/>
    <property type="match status" value="1"/>
</dbReference>
<evidence type="ECO:0000313" key="12">
    <source>
        <dbReference type="Proteomes" id="UP000237798"/>
    </source>
</evidence>
<evidence type="ECO:0000256" key="6">
    <source>
        <dbReference type="ARBA" id="ARBA00031852"/>
    </source>
</evidence>
<feature type="domain" description="Adenosine deaminase" evidence="10">
    <location>
        <begin position="11"/>
        <end position="333"/>
    </location>
</feature>
<dbReference type="EC" id="3.5.4.4" evidence="1 9"/>
<dbReference type="GO" id="GO:0009117">
    <property type="term" value="P:nucleotide metabolic process"/>
    <property type="evidence" value="ECO:0007669"/>
    <property type="project" value="UniProtKB-KW"/>
</dbReference>
<dbReference type="Gene3D" id="3.20.20.140">
    <property type="entry name" value="Metal-dependent hydrolases"/>
    <property type="match status" value="1"/>
</dbReference>
<evidence type="ECO:0000256" key="8">
    <source>
        <dbReference type="ARBA" id="ARBA00049213"/>
    </source>
</evidence>
<dbReference type="InterPro" id="IPR028893">
    <property type="entry name" value="A_deaminase"/>
</dbReference>
<keyword evidence="3 9" id="KW-0378">Hydrolase</keyword>
<name>A0A2T0BBD1_9CLOT</name>
<evidence type="ECO:0000259" key="10">
    <source>
        <dbReference type="Pfam" id="PF00962"/>
    </source>
</evidence>
<dbReference type="Pfam" id="PF00962">
    <property type="entry name" value="A_deaminase"/>
    <property type="match status" value="1"/>
</dbReference>
<dbReference type="CDD" id="cd01320">
    <property type="entry name" value="ADA"/>
    <property type="match status" value="1"/>
</dbReference>
<comment type="caution">
    <text evidence="9">Lacks conserved residue(s) required for the propagation of feature annotation.</text>
</comment>
<dbReference type="Proteomes" id="UP000237798">
    <property type="component" value="Unassembled WGS sequence"/>
</dbReference>
<feature type="binding site" evidence="9">
    <location>
        <position position="282"/>
    </location>
    <ligand>
        <name>Zn(2+)</name>
        <dbReference type="ChEBI" id="CHEBI:29105"/>
        <note>catalytic</note>
    </ligand>
</feature>
<dbReference type="OrthoDB" id="9779574at2"/>
<evidence type="ECO:0000256" key="7">
    <source>
        <dbReference type="ARBA" id="ARBA00047989"/>
    </source>
</evidence>
<evidence type="ECO:0000313" key="11">
    <source>
        <dbReference type="EMBL" id="PRR81209.1"/>
    </source>
</evidence>
<comment type="cofactor">
    <cofactor evidence="9">
        <name>Zn(2+)</name>
        <dbReference type="ChEBI" id="CHEBI:29105"/>
    </cofactor>
    <text evidence="9">Binds 1 zinc ion per subunit.</text>
</comment>
<proteinExistence type="inferred from homology"/>
<dbReference type="GO" id="GO:0004000">
    <property type="term" value="F:adenosine deaminase activity"/>
    <property type="evidence" value="ECO:0007669"/>
    <property type="project" value="UniProtKB-UniRule"/>
</dbReference>
<dbReference type="NCBIfam" id="TIGR01430">
    <property type="entry name" value="aden_deam"/>
    <property type="match status" value="1"/>
</dbReference>
<comment type="caution">
    <text evidence="11">The sequence shown here is derived from an EMBL/GenBank/DDBJ whole genome shotgun (WGS) entry which is preliminary data.</text>
</comment>
<keyword evidence="5 9" id="KW-0546">Nucleotide metabolism</keyword>
<feature type="site" description="Important for catalytic activity" evidence="9">
    <location>
        <position position="225"/>
    </location>
</feature>
<feature type="binding site" evidence="9">
    <location>
        <position position="18"/>
    </location>
    <ligand>
        <name>Zn(2+)</name>
        <dbReference type="ChEBI" id="CHEBI:29105"/>
        <note>catalytic</note>
    </ligand>
</feature>
<dbReference type="GO" id="GO:0008270">
    <property type="term" value="F:zinc ion binding"/>
    <property type="evidence" value="ECO:0007669"/>
    <property type="project" value="UniProtKB-UniRule"/>
</dbReference>
<organism evidence="11 12">
    <name type="scientific">Clostridium luticellarii</name>
    <dbReference type="NCBI Taxonomy" id="1691940"/>
    <lineage>
        <taxon>Bacteria</taxon>
        <taxon>Bacillati</taxon>
        <taxon>Bacillota</taxon>
        <taxon>Clostridia</taxon>
        <taxon>Eubacteriales</taxon>
        <taxon>Clostridiaceae</taxon>
        <taxon>Clostridium</taxon>
    </lineage>
</organism>
<gene>
    <name evidence="9" type="primary">add</name>
    <name evidence="11" type="ORF">CLLU_31840</name>
</gene>
<keyword evidence="4 9" id="KW-0862">Zinc</keyword>
<dbReference type="GO" id="GO:0043103">
    <property type="term" value="P:hypoxanthine salvage"/>
    <property type="evidence" value="ECO:0007669"/>
    <property type="project" value="TreeGrafter"/>
</dbReference>
<dbReference type="GO" id="GO:0006154">
    <property type="term" value="P:adenosine catabolic process"/>
    <property type="evidence" value="ECO:0007669"/>
    <property type="project" value="TreeGrafter"/>
</dbReference>
<dbReference type="HAMAP" id="MF_00540">
    <property type="entry name" value="A_deaminase"/>
    <property type="match status" value="1"/>
</dbReference>
<feature type="binding site" evidence="9">
    <location>
        <position position="174"/>
    </location>
    <ligand>
        <name>substrate</name>
    </ligand>
</feature>
<evidence type="ECO:0000256" key="9">
    <source>
        <dbReference type="HAMAP-Rule" id="MF_00540"/>
    </source>
</evidence>
<feature type="binding site" evidence="9">
    <location>
        <position position="16"/>
    </location>
    <ligand>
        <name>Zn(2+)</name>
        <dbReference type="ChEBI" id="CHEBI:29105"/>
        <note>catalytic</note>
    </ligand>
</feature>
<comment type="similarity">
    <text evidence="9">Belongs to the metallo-dependent hydrolases superfamily. Adenosine and AMP deaminases family. Adenosine deaminase subfamily.</text>
</comment>
<protein>
    <recommendedName>
        <fullName evidence="1 9">Adenosine deaminase</fullName>
        <ecNumber evidence="1 9">3.5.4.4</ecNumber>
    </recommendedName>
    <alternativeName>
        <fullName evidence="6 9">Adenosine aminohydrolase</fullName>
    </alternativeName>
</protein>
<dbReference type="AlphaFoldDB" id="A0A2T0BBD1"/>
<dbReference type="GO" id="GO:0009168">
    <property type="term" value="P:purine ribonucleoside monophosphate biosynthetic process"/>
    <property type="evidence" value="ECO:0007669"/>
    <property type="project" value="UniProtKB-UniRule"/>
</dbReference>
<dbReference type="GO" id="GO:0005829">
    <property type="term" value="C:cytosol"/>
    <property type="evidence" value="ECO:0007669"/>
    <property type="project" value="TreeGrafter"/>
</dbReference>
<dbReference type="EMBL" id="PVXP01000074">
    <property type="protein sequence ID" value="PRR81209.1"/>
    <property type="molecule type" value="Genomic_DNA"/>
</dbReference>
<dbReference type="InterPro" id="IPR001365">
    <property type="entry name" value="A_deaminase_dom"/>
</dbReference>
<dbReference type="GO" id="GO:0046936">
    <property type="term" value="F:2'-deoxyadenosine deaminase activity"/>
    <property type="evidence" value="ECO:0007669"/>
    <property type="project" value="RHEA"/>
</dbReference>
<feature type="binding site" evidence="9">
    <location>
        <position position="201"/>
    </location>
    <ligand>
        <name>Zn(2+)</name>
        <dbReference type="ChEBI" id="CHEBI:29105"/>
        <note>catalytic</note>
    </ligand>
</feature>
<dbReference type="InterPro" id="IPR032466">
    <property type="entry name" value="Metal_Hydrolase"/>
</dbReference>
<dbReference type="PANTHER" id="PTHR11409:SF43">
    <property type="entry name" value="ADENOSINE DEAMINASE"/>
    <property type="match status" value="1"/>
</dbReference>
<dbReference type="PANTHER" id="PTHR11409">
    <property type="entry name" value="ADENOSINE DEAMINASE"/>
    <property type="match status" value="1"/>
</dbReference>
<evidence type="ECO:0000256" key="5">
    <source>
        <dbReference type="ARBA" id="ARBA00023080"/>
    </source>
</evidence>
<sequence>MNIDEIFKLIPKVDLHCHLDGSLRPKTILDIAQREKIPISDNDLDNFEEKVKVLGNCKSLKEYLNKFTLPIKIMQKEEYIYRVTTELLEDSCKKNIRYIEIRFAPLNHLENGLKPEQVIKTVLSAMDYGRKNLGIMSNLILCILRQEPAEYGIELIKKARKFLDKGVVAIDLAGNESDFPPEIHREAFKLAKEYGFHRTVHAGETGIPENIMKSIKMLYAERIGHGTYAYKDKQITKYLKETKIPLEVCITSNINTSAVSSYKEHPIKRYLDEGIVVTVNTDNTTVSNTDIIQEFKYLVEYQHFNLNDIKKVIKNGIVYSFASKTDKTNLLTEYNSFINNIK</sequence>